<evidence type="ECO:0000313" key="3">
    <source>
        <dbReference type="Proteomes" id="UP000199337"/>
    </source>
</evidence>
<gene>
    <name evidence="2" type="ORF">SAMN05660649_00540</name>
</gene>
<dbReference type="Pfam" id="PF25873">
    <property type="entry name" value="WHD_MalT"/>
    <property type="match status" value="1"/>
</dbReference>
<dbReference type="SUPFAM" id="SSF52540">
    <property type="entry name" value="P-loop containing nucleoside triphosphate hydrolases"/>
    <property type="match status" value="1"/>
</dbReference>
<name>A0A1I2NYN2_9FIRM</name>
<accession>A0A1I2NYN2</accession>
<reference evidence="3" key="1">
    <citation type="submission" date="2016-10" db="EMBL/GenBank/DDBJ databases">
        <authorList>
            <person name="Varghese N."/>
            <person name="Submissions S."/>
        </authorList>
    </citation>
    <scope>NUCLEOTIDE SEQUENCE [LARGE SCALE GENOMIC DNA]</scope>
    <source>
        <strain evidence="3">DSM 17038</strain>
    </source>
</reference>
<proteinExistence type="predicted"/>
<organism evidence="2 3">
    <name type="scientific">Desulfotruncus arcticus DSM 17038</name>
    <dbReference type="NCBI Taxonomy" id="1121424"/>
    <lineage>
        <taxon>Bacteria</taxon>
        <taxon>Bacillati</taxon>
        <taxon>Bacillota</taxon>
        <taxon>Clostridia</taxon>
        <taxon>Eubacteriales</taxon>
        <taxon>Desulfallaceae</taxon>
        <taxon>Desulfotruncus</taxon>
    </lineage>
</organism>
<dbReference type="EMBL" id="FOOX01000002">
    <property type="protein sequence ID" value="SFG06566.1"/>
    <property type="molecule type" value="Genomic_DNA"/>
</dbReference>
<dbReference type="Proteomes" id="UP000199337">
    <property type="component" value="Unassembled WGS sequence"/>
</dbReference>
<sequence length="503" mass="57658">MAEIAYKTGLIGTKYSKPGINQYLISRRRLHQRLDNSLICKLTLVTAPAGYGKTTAVLDWLEKCGLSAAWVSVDSYDNNPVVFWRYVCTALDGISDGLSKDTEYVFSSLELLKANIHINILIDRLSGVQSDFLLVLDDLHLITDSSILQGLSYLIDYLPAKMHLIFISRMGPELELARHRIKWQAQGLEEKDLRFGKEEIFLFYQARGYTLENDDVKKVETYTEGWAAALVAVAMSMEDAGGGNDVIASLTRSSRDIEQYLLDEVISTWPPEKRAFAMKTCILDMLSEALCNAVTEEDNGRRMLNEINEGSGFLITLDEQNREYKYHPLFKSLLYRLLSETVPEEIADLHIKAARWFREHGFMPDAIEHLLRGGSYREALEMIEHRIDHLINRNDFGMLLSWIERLPVEFKDNSFKIAVIYALYYAETGRYDLSRQWIKRMKTLKDDNQYASSPGWNSYSRTVCTLVEVNLLIREGNVEYLPHREYIQQAGSKKPRPMCEAGP</sequence>
<dbReference type="STRING" id="341036.SAMN05660649_00540"/>
<keyword evidence="3" id="KW-1185">Reference proteome</keyword>
<feature type="domain" description="MalT-like winged helix" evidence="1">
    <location>
        <begin position="263"/>
        <end position="345"/>
    </location>
</feature>
<evidence type="ECO:0000259" key="1">
    <source>
        <dbReference type="Pfam" id="PF25873"/>
    </source>
</evidence>
<dbReference type="InterPro" id="IPR027417">
    <property type="entry name" value="P-loop_NTPase"/>
</dbReference>
<evidence type="ECO:0000313" key="2">
    <source>
        <dbReference type="EMBL" id="SFG06566.1"/>
    </source>
</evidence>
<dbReference type="Gene3D" id="3.40.50.300">
    <property type="entry name" value="P-loop containing nucleotide triphosphate hydrolases"/>
    <property type="match status" value="1"/>
</dbReference>
<dbReference type="InterPro" id="IPR059106">
    <property type="entry name" value="WHD_MalT"/>
</dbReference>
<dbReference type="AlphaFoldDB" id="A0A1I2NYN2"/>
<protein>
    <submittedName>
        <fullName evidence="2">LuxR family transcriptional regulator, maltose regulon positive regulatory protein</fullName>
    </submittedName>
</protein>